<feature type="signal peptide" evidence="3">
    <location>
        <begin position="1"/>
        <end position="19"/>
    </location>
</feature>
<keyword evidence="1" id="KW-1015">Disulfide bond</keyword>
<dbReference type="EMBL" id="JAACXV010000168">
    <property type="protein sequence ID" value="KAF7282538.1"/>
    <property type="molecule type" value="Genomic_DNA"/>
</dbReference>
<dbReference type="PROSITE" id="PS50240">
    <property type="entry name" value="TRYPSIN_DOM"/>
    <property type="match status" value="1"/>
</dbReference>
<dbReference type="InterPro" id="IPR043504">
    <property type="entry name" value="Peptidase_S1_PA_chymotrypsin"/>
</dbReference>
<dbReference type="InterPro" id="IPR001314">
    <property type="entry name" value="Peptidase_S1A"/>
</dbReference>
<dbReference type="PANTHER" id="PTHR24256">
    <property type="entry name" value="TRYPTASE-RELATED"/>
    <property type="match status" value="1"/>
</dbReference>
<comment type="similarity">
    <text evidence="2">Belongs to the peptidase S1 family. CLIP subfamily.</text>
</comment>
<evidence type="ECO:0000256" key="1">
    <source>
        <dbReference type="ARBA" id="ARBA00023157"/>
    </source>
</evidence>
<organism evidence="5 6">
    <name type="scientific">Rhynchophorus ferrugineus</name>
    <name type="common">Red palm weevil</name>
    <name type="synonym">Curculio ferrugineus</name>
    <dbReference type="NCBI Taxonomy" id="354439"/>
    <lineage>
        <taxon>Eukaryota</taxon>
        <taxon>Metazoa</taxon>
        <taxon>Ecdysozoa</taxon>
        <taxon>Arthropoda</taxon>
        <taxon>Hexapoda</taxon>
        <taxon>Insecta</taxon>
        <taxon>Pterygota</taxon>
        <taxon>Neoptera</taxon>
        <taxon>Endopterygota</taxon>
        <taxon>Coleoptera</taxon>
        <taxon>Polyphaga</taxon>
        <taxon>Cucujiformia</taxon>
        <taxon>Curculionidae</taxon>
        <taxon>Dryophthorinae</taxon>
        <taxon>Rhynchophorus</taxon>
    </lineage>
</organism>
<keyword evidence="6" id="KW-1185">Reference proteome</keyword>
<evidence type="ECO:0000256" key="3">
    <source>
        <dbReference type="SAM" id="SignalP"/>
    </source>
</evidence>
<feature type="domain" description="Peptidase S1" evidence="4">
    <location>
        <begin position="106"/>
        <end position="362"/>
    </location>
</feature>
<dbReference type="InterPro" id="IPR009003">
    <property type="entry name" value="Peptidase_S1_PA"/>
</dbReference>
<comment type="caution">
    <text evidence="5">The sequence shown here is derived from an EMBL/GenBank/DDBJ whole genome shotgun (WGS) entry which is preliminary data.</text>
</comment>
<dbReference type="Proteomes" id="UP000625711">
    <property type="component" value="Unassembled WGS sequence"/>
</dbReference>
<sequence length="379" mass="40457">MCFNVLVVVFMFLLDVSFGQVQTRSYSCVLPSLCRDNINIIDPRILVPGTSSNSGSPTGTIPSGATAPGNTVIFPSTGNIGSPTVNIITPPALTDCPSGYVRCTNVICGTPTVQPSQNDGFATPGAFPWQAFIRNANSNVKNGYAGGGVLIDQYHVLTAAHKIANLSSVSVTMGLYNTYNFSNTQTSQVQQIWIHSFYNQTYLKNDVALLRLATPMNLGLNVMPICLSQAGRSYIGSPSSACLVSGWGQTNFAVDDAPTQTLKQVHVPIVSNQQCMTSFTRVLGAAYATAYLDFPNEICAGGQAQQDACTQDGGSPLICSDTSTQFSLAGLVLWGKNCGQPDVYGVYLNVPSYLSWIQCTIQCIQSLQNCNSCPATRFL</sequence>
<evidence type="ECO:0000313" key="6">
    <source>
        <dbReference type="Proteomes" id="UP000625711"/>
    </source>
</evidence>
<dbReference type="OrthoDB" id="6656697at2759"/>
<dbReference type="SMART" id="SM00020">
    <property type="entry name" value="Tryp_SPc"/>
    <property type="match status" value="1"/>
</dbReference>
<dbReference type="SUPFAM" id="SSF50494">
    <property type="entry name" value="Trypsin-like serine proteases"/>
    <property type="match status" value="1"/>
</dbReference>
<evidence type="ECO:0000259" key="4">
    <source>
        <dbReference type="PROSITE" id="PS50240"/>
    </source>
</evidence>
<dbReference type="InterPro" id="IPR051487">
    <property type="entry name" value="Ser/Thr_Proteases_Immune/Dev"/>
</dbReference>
<dbReference type="GO" id="GO:0006508">
    <property type="term" value="P:proteolysis"/>
    <property type="evidence" value="ECO:0007669"/>
    <property type="project" value="InterPro"/>
</dbReference>
<dbReference type="InterPro" id="IPR001254">
    <property type="entry name" value="Trypsin_dom"/>
</dbReference>
<name>A0A834MGD3_RHYFE</name>
<dbReference type="Pfam" id="PF00089">
    <property type="entry name" value="Trypsin"/>
    <property type="match status" value="1"/>
</dbReference>
<dbReference type="PRINTS" id="PR00722">
    <property type="entry name" value="CHYMOTRYPSIN"/>
</dbReference>
<dbReference type="CDD" id="cd00190">
    <property type="entry name" value="Tryp_SPc"/>
    <property type="match status" value="1"/>
</dbReference>
<reference evidence="5" key="1">
    <citation type="submission" date="2020-08" db="EMBL/GenBank/DDBJ databases">
        <title>Genome sequencing and assembly of the red palm weevil Rhynchophorus ferrugineus.</title>
        <authorList>
            <person name="Dias G.B."/>
            <person name="Bergman C.M."/>
            <person name="Manee M."/>
        </authorList>
    </citation>
    <scope>NUCLEOTIDE SEQUENCE</scope>
    <source>
        <strain evidence="5">AA-2017</strain>
        <tissue evidence="5">Whole larva</tissue>
    </source>
</reference>
<protein>
    <recommendedName>
        <fullName evidence="4">Peptidase S1 domain-containing protein</fullName>
    </recommendedName>
</protein>
<dbReference type="AlphaFoldDB" id="A0A834MGD3"/>
<proteinExistence type="inferred from homology"/>
<evidence type="ECO:0000256" key="2">
    <source>
        <dbReference type="ARBA" id="ARBA00024195"/>
    </source>
</evidence>
<accession>A0A834MGD3</accession>
<dbReference type="Gene3D" id="2.40.10.10">
    <property type="entry name" value="Trypsin-like serine proteases"/>
    <property type="match status" value="2"/>
</dbReference>
<keyword evidence="3" id="KW-0732">Signal</keyword>
<gene>
    <name evidence="5" type="ORF">GWI33_002403</name>
</gene>
<evidence type="ECO:0000313" key="5">
    <source>
        <dbReference type="EMBL" id="KAF7282538.1"/>
    </source>
</evidence>
<dbReference type="FunFam" id="2.40.10.10:FF:000068">
    <property type="entry name" value="transmembrane protease serine 2"/>
    <property type="match status" value="1"/>
</dbReference>
<dbReference type="GO" id="GO:0004252">
    <property type="term" value="F:serine-type endopeptidase activity"/>
    <property type="evidence" value="ECO:0007669"/>
    <property type="project" value="InterPro"/>
</dbReference>
<feature type="chain" id="PRO_5032293564" description="Peptidase S1 domain-containing protein" evidence="3">
    <location>
        <begin position="20"/>
        <end position="379"/>
    </location>
</feature>